<evidence type="ECO:0000256" key="8">
    <source>
        <dbReference type="ARBA" id="ARBA00022723"/>
    </source>
</evidence>
<dbReference type="AlphaFoldDB" id="A0A6N2ZHX6"/>
<comment type="pathway">
    <text evidence="3">Carbohydrate biosynthesis; gluconeogenesis.</text>
</comment>
<dbReference type="Gene3D" id="3.30.1490.20">
    <property type="entry name" value="ATP-grasp fold, A domain"/>
    <property type="match status" value="1"/>
</dbReference>
<keyword evidence="8" id="KW-0479">Metal-binding</keyword>
<evidence type="ECO:0000313" key="16">
    <source>
        <dbReference type="EMBL" id="VYT79149.1"/>
    </source>
</evidence>
<evidence type="ECO:0000256" key="14">
    <source>
        <dbReference type="ARBA" id="ARBA00047700"/>
    </source>
</evidence>
<dbReference type="GO" id="GO:0046872">
    <property type="term" value="F:metal ion binding"/>
    <property type="evidence" value="ECO:0007669"/>
    <property type="project" value="UniProtKB-KW"/>
</dbReference>
<evidence type="ECO:0000256" key="12">
    <source>
        <dbReference type="ARBA" id="ARBA00022842"/>
    </source>
</evidence>
<dbReference type="EMBL" id="CACRUE010000012">
    <property type="protein sequence ID" value="VYT79149.1"/>
    <property type="molecule type" value="Genomic_DNA"/>
</dbReference>
<protein>
    <recommendedName>
        <fullName evidence="6">Phosphoenolpyruvate synthase</fullName>
        <ecNumber evidence="5">2.7.9.2</ecNumber>
    </recommendedName>
    <alternativeName>
        <fullName evidence="13">Pyruvate, water dikinase</fullName>
    </alternativeName>
</protein>
<evidence type="ECO:0000256" key="9">
    <source>
        <dbReference type="ARBA" id="ARBA00022741"/>
    </source>
</evidence>
<keyword evidence="9" id="KW-0547">Nucleotide-binding</keyword>
<dbReference type="InterPro" id="IPR013815">
    <property type="entry name" value="ATP_grasp_subdomain_1"/>
</dbReference>
<comment type="cofactor">
    <cofactor evidence="1">
        <name>Mg(2+)</name>
        <dbReference type="ChEBI" id="CHEBI:18420"/>
    </cofactor>
</comment>
<evidence type="ECO:0000256" key="6">
    <source>
        <dbReference type="ARBA" id="ARBA00021623"/>
    </source>
</evidence>
<comment type="function">
    <text evidence="2">Catalyzes the phosphorylation of pyruvate to phosphoenolpyruvate.</text>
</comment>
<evidence type="ECO:0000256" key="5">
    <source>
        <dbReference type="ARBA" id="ARBA00011996"/>
    </source>
</evidence>
<keyword evidence="7" id="KW-0808">Transferase</keyword>
<evidence type="ECO:0000256" key="4">
    <source>
        <dbReference type="ARBA" id="ARBA00007837"/>
    </source>
</evidence>
<evidence type="ECO:0000256" key="1">
    <source>
        <dbReference type="ARBA" id="ARBA00001946"/>
    </source>
</evidence>
<dbReference type="InterPro" id="IPR002192">
    <property type="entry name" value="PPDK_AMP/ATP-bd"/>
</dbReference>
<keyword evidence="11" id="KW-0067">ATP-binding</keyword>
<reference evidence="16" key="1">
    <citation type="submission" date="2019-11" db="EMBL/GenBank/DDBJ databases">
        <authorList>
            <person name="Feng L."/>
        </authorList>
    </citation>
    <scope>NUCLEOTIDE SEQUENCE</scope>
    <source>
        <strain evidence="16">IbartlettiiLFYP30</strain>
    </source>
</reference>
<evidence type="ECO:0000259" key="15">
    <source>
        <dbReference type="Pfam" id="PF01326"/>
    </source>
</evidence>
<dbReference type="GO" id="GO:0008986">
    <property type="term" value="F:pyruvate, water dikinase activity"/>
    <property type="evidence" value="ECO:0007669"/>
    <property type="project" value="UniProtKB-EC"/>
</dbReference>
<evidence type="ECO:0000256" key="3">
    <source>
        <dbReference type="ARBA" id="ARBA00004742"/>
    </source>
</evidence>
<evidence type="ECO:0000256" key="10">
    <source>
        <dbReference type="ARBA" id="ARBA00022777"/>
    </source>
</evidence>
<name>A0A6N2ZHX6_9FIRM</name>
<dbReference type="PANTHER" id="PTHR43030:SF1">
    <property type="entry name" value="PHOSPHOENOLPYRUVATE SYNTHASE"/>
    <property type="match status" value="1"/>
</dbReference>
<accession>A0A6N2ZHX6</accession>
<dbReference type="PANTHER" id="PTHR43030">
    <property type="entry name" value="PHOSPHOENOLPYRUVATE SYNTHASE"/>
    <property type="match status" value="1"/>
</dbReference>
<evidence type="ECO:0000256" key="7">
    <source>
        <dbReference type="ARBA" id="ARBA00022679"/>
    </source>
</evidence>
<evidence type="ECO:0000256" key="11">
    <source>
        <dbReference type="ARBA" id="ARBA00022840"/>
    </source>
</evidence>
<dbReference type="EC" id="2.7.9.2" evidence="5"/>
<evidence type="ECO:0000256" key="2">
    <source>
        <dbReference type="ARBA" id="ARBA00002988"/>
    </source>
</evidence>
<gene>
    <name evidence="16" type="ORF">IBLFYP30_00095</name>
</gene>
<feature type="domain" description="Pyruvate phosphate dikinase AMP/ATP-binding" evidence="15">
    <location>
        <begin position="305"/>
        <end position="683"/>
    </location>
</feature>
<comment type="catalytic activity">
    <reaction evidence="14">
        <text>pyruvate + ATP + H2O = phosphoenolpyruvate + AMP + phosphate + 2 H(+)</text>
        <dbReference type="Rhea" id="RHEA:11364"/>
        <dbReference type="ChEBI" id="CHEBI:15361"/>
        <dbReference type="ChEBI" id="CHEBI:15377"/>
        <dbReference type="ChEBI" id="CHEBI:15378"/>
        <dbReference type="ChEBI" id="CHEBI:30616"/>
        <dbReference type="ChEBI" id="CHEBI:43474"/>
        <dbReference type="ChEBI" id="CHEBI:58702"/>
        <dbReference type="ChEBI" id="CHEBI:456215"/>
        <dbReference type="EC" id="2.7.9.2"/>
    </reaction>
</comment>
<proteinExistence type="inferred from homology"/>
<keyword evidence="16" id="KW-0670">Pyruvate</keyword>
<dbReference type="SUPFAM" id="SSF56059">
    <property type="entry name" value="Glutathione synthetase ATP-binding domain-like"/>
    <property type="match status" value="1"/>
</dbReference>
<dbReference type="InterPro" id="IPR006319">
    <property type="entry name" value="PEP_synth"/>
</dbReference>
<sequence>MIHSDLVSTGIDGFDKSIDMLRLGDSIVCQVGTISDYKKFLTPFVNRAIEDGRNIVYFKFANKKPLFDDPSDDTIDSINNESISTDLTKIKIFQLDPNIGFNYFTLKISEIIKSEVKNTFYIFDNLTCLQRMWHSDSMIINFFSVICSYLHDLNAVSCFAIMRKAHSYVLPSKAREIAKVIFDIYTIDDKYYIHPLKVSDRVSPTMFLPIHIDGTKVTQITSSDDTVELFSHINWRSSKRLSYWRRTINSARCALKKDEKTQEDIKKLLIYCLIGIEPKIFDMCMKYFSLKDLLKISSRLIGTGNIGGKSVGMLVATQILNSSDDAKDYFKPILENHDSFFIGTDIYYSYIVENGLWDLRIKQKTDEGYFKYAPELKKELENGKFPEDIEDQFMQILEYFGQSPIIVRSSSLLEDNFGNAFAGKYESVFCVNQGTPKERLNEFINAVKVVYASTMSPDAINYRKTRGLDKKDEQMAILVQRVSGDYHGQYFFPHLAGVGNSSNLYVYDENVNMDDGMIRLVFGLGTRAVDRIIGDYVRIVTLDDPMRLPIMNSNDEQKYSQHSVDVLNLATNRHMNVNIDDVINEKLKTDINLFGSKDYNTQIRLKELGLDPNSAPYILNFKRLLKYSAFPEAMKKALHIISTEYNYPVDIEFTANFKEDGSFKINIVQCRPLQTRGLGKSIEIPKLLNKKDCLFSSKGNFMGGNIRLPIDCIVYVSADEYLDLTEVDKYKIARQIGILNTLLKGKNTMLMGPGRWGTSTPSLGVPVHFTELNNMSVMCEIAYSDRDVVPELSYGSHFFQDLVETGIFYVALFDNKENVVFNENALKERENIASRFSKSINTDVIKVYDTKGLEIYSDIKEQIVMCK</sequence>
<dbReference type="RefSeq" id="WP_024037344.1">
    <property type="nucleotide sequence ID" value="NZ_CACRUE010000012.1"/>
</dbReference>
<evidence type="ECO:0000256" key="13">
    <source>
        <dbReference type="ARBA" id="ARBA00033470"/>
    </source>
</evidence>
<dbReference type="Pfam" id="PF01326">
    <property type="entry name" value="PPDK_N"/>
    <property type="match status" value="1"/>
</dbReference>
<keyword evidence="12" id="KW-0460">Magnesium</keyword>
<dbReference type="GO" id="GO:0005524">
    <property type="term" value="F:ATP binding"/>
    <property type="evidence" value="ECO:0007669"/>
    <property type="project" value="UniProtKB-KW"/>
</dbReference>
<comment type="similarity">
    <text evidence="4">Belongs to the PEP-utilizing enzyme family.</text>
</comment>
<organism evidence="16">
    <name type="scientific">Intestinibacter bartlettii</name>
    <dbReference type="NCBI Taxonomy" id="261299"/>
    <lineage>
        <taxon>Bacteria</taxon>
        <taxon>Bacillati</taxon>
        <taxon>Bacillota</taxon>
        <taxon>Clostridia</taxon>
        <taxon>Peptostreptococcales</taxon>
        <taxon>Peptostreptococcaceae</taxon>
        <taxon>Intestinibacter</taxon>
    </lineage>
</organism>
<keyword evidence="10" id="KW-0418">Kinase</keyword>